<dbReference type="KEGG" id="psoj:PHYSODRAFT_334653"/>
<dbReference type="PANTHER" id="PTHR40866:SF1">
    <property type="entry name" value="BED-TYPE DOMAIN-CONTAINING PROTEIN"/>
    <property type="match status" value="1"/>
</dbReference>
<feature type="transmembrane region" description="Helical" evidence="1">
    <location>
        <begin position="31"/>
        <end position="57"/>
    </location>
</feature>
<dbReference type="InterPro" id="IPR012337">
    <property type="entry name" value="RNaseH-like_sf"/>
</dbReference>
<protein>
    <submittedName>
        <fullName evidence="2">Uncharacterized protein</fullName>
    </submittedName>
</protein>
<dbReference type="InParanoid" id="G4ZSS0"/>
<evidence type="ECO:0000313" key="2">
    <source>
        <dbReference type="EMBL" id="EGZ12791.1"/>
    </source>
</evidence>
<evidence type="ECO:0000313" key="3">
    <source>
        <dbReference type="Proteomes" id="UP000002640"/>
    </source>
</evidence>
<dbReference type="Proteomes" id="UP000002640">
    <property type="component" value="Unassembled WGS sequence"/>
</dbReference>
<dbReference type="SUPFAM" id="SSF53098">
    <property type="entry name" value="Ribonuclease H-like"/>
    <property type="match status" value="1"/>
</dbReference>
<evidence type="ECO:0000256" key="1">
    <source>
        <dbReference type="SAM" id="Phobius"/>
    </source>
</evidence>
<keyword evidence="1" id="KW-0472">Membrane</keyword>
<accession>G4ZSS0</accession>
<dbReference type="RefSeq" id="XP_009530220.1">
    <property type="nucleotide sequence ID" value="XM_009531925.1"/>
</dbReference>
<gene>
    <name evidence="2" type="ORF">PHYSODRAFT_334653</name>
</gene>
<organism evidence="2 3">
    <name type="scientific">Phytophthora sojae (strain P6497)</name>
    <name type="common">Soybean stem and root rot agent</name>
    <name type="synonym">Phytophthora megasperma f. sp. glycines</name>
    <dbReference type="NCBI Taxonomy" id="1094619"/>
    <lineage>
        <taxon>Eukaryota</taxon>
        <taxon>Sar</taxon>
        <taxon>Stramenopiles</taxon>
        <taxon>Oomycota</taxon>
        <taxon>Peronosporomycetes</taxon>
        <taxon>Peronosporales</taxon>
        <taxon>Peronosporaceae</taxon>
        <taxon>Phytophthora</taxon>
    </lineage>
</organism>
<feature type="transmembrane region" description="Helical" evidence="1">
    <location>
        <begin position="78"/>
        <end position="97"/>
    </location>
</feature>
<proteinExistence type="predicted"/>
<sequence length="610" mass="69439">MKQDGYTAEADGYTVGKLKSRTAELPRGEFVAVWLLLMTLHALCAAYLLAMAGLYFFMEQPLMIYFSDLLARPEQRRFRSFGVVVGALGAFHALHLFDSELLTFPMEVLYGDTAFTRLVYENQAIFALSVSDSIAKLVSNFYFRPCRDQYDEVILEYFRCRCGAVRKRVTGTGYSNLMQHIRREQPSYSEEMLAATPGQTGSLAHYVRHSAQNLFGWLEWLVKCNLPLSFCETKFARRYTRLQPISVETLRRVMDAVTRCEFGLIFDGWSHDSEHYIAVFACYEVDGVLRCPLLCMAPLVNDETDDFSAASHQAFLATMLARDYQKRLDQVLFLVGDNCGVNRRLATLMGVPLVGCASHRLNRAVAARLSECAEDVDMVQALMVKLRTLHQSAKPRFKTDLRPIIRQQTRWGSTFAMINRYFELLPFIDAEEDELAELLPPAASKRWLRDLLGELKDVESVSKALQGADANHLDVRVWFDGLIAAKPSYARYLAPRADIVDFEAGCVKVLKGQAKRLTRMEKAALERFLAAPPAGEGEQEEKDEEASISFVERLQKRRRLEEHQPCYELLASIPPTSNVRHALQPYTLEMLLFLRQNADYWDARTVESAE</sequence>
<keyword evidence="3" id="KW-1185">Reference proteome</keyword>
<dbReference type="AlphaFoldDB" id="G4ZSS0"/>
<keyword evidence="1" id="KW-0812">Transmembrane</keyword>
<keyword evidence="1" id="KW-1133">Transmembrane helix</keyword>
<reference evidence="2 3" key="1">
    <citation type="journal article" date="2006" name="Science">
        <title>Phytophthora genome sequences uncover evolutionary origins and mechanisms of pathogenesis.</title>
        <authorList>
            <person name="Tyler B.M."/>
            <person name="Tripathy S."/>
            <person name="Zhang X."/>
            <person name="Dehal P."/>
            <person name="Jiang R.H."/>
            <person name="Aerts A."/>
            <person name="Arredondo F.D."/>
            <person name="Baxter L."/>
            <person name="Bensasson D."/>
            <person name="Beynon J.L."/>
            <person name="Chapman J."/>
            <person name="Damasceno C.M."/>
            <person name="Dorrance A.E."/>
            <person name="Dou D."/>
            <person name="Dickerman A.W."/>
            <person name="Dubchak I.L."/>
            <person name="Garbelotto M."/>
            <person name="Gijzen M."/>
            <person name="Gordon S.G."/>
            <person name="Govers F."/>
            <person name="Grunwald N.J."/>
            <person name="Huang W."/>
            <person name="Ivors K.L."/>
            <person name="Jones R.W."/>
            <person name="Kamoun S."/>
            <person name="Krampis K."/>
            <person name="Lamour K.H."/>
            <person name="Lee M.K."/>
            <person name="McDonald W.H."/>
            <person name="Medina M."/>
            <person name="Meijer H.J."/>
            <person name="Nordberg E.K."/>
            <person name="Maclean D.J."/>
            <person name="Ospina-Giraldo M.D."/>
            <person name="Morris P.F."/>
            <person name="Phuntumart V."/>
            <person name="Putnam N.H."/>
            <person name="Rash S."/>
            <person name="Rose J.K."/>
            <person name="Sakihama Y."/>
            <person name="Salamov A.A."/>
            <person name="Savidor A."/>
            <person name="Scheuring C.F."/>
            <person name="Smith B.M."/>
            <person name="Sobral B.W."/>
            <person name="Terry A."/>
            <person name="Torto-Alalibo T.A."/>
            <person name="Win J."/>
            <person name="Xu Z."/>
            <person name="Zhang H."/>
            <person name="Grigoriev I.V."/>
            <person name="Rokhsar D.S."/>
            <person name="Boore J.L."/>
        </authorList>
    </citation>
    <scope>NUCLEOTIDE SEQUENCE [LARGE SCALE GENOMIC DNA]</scope>
    <source>
        <strain evidence="2 3">P6497</strain>
    </source>
</reference>
<dbReference type="PANTHER" id="PTHR40866">
    <property type="entry name" value="BED-TYPE DOMAIN-CONTAINING PROTEIN"/>
    <property type="match status" value="1"/>
</dbReference>
<name>G4ZSS0_PHYSP</name>
<dbReference type="GeneID" id="20646852"/>
<dbReference type="EMBL" id="JH159156">
    <property type="protein sequence ID" value="EGZ12791.1"/>
    <property type="molecule type" value="Genomic_DNA"/>
</dbReference>